<feature type="transmembrane region" description="Helical" evidence="2">
    <location>
        <begin position="221"/>
        <end position="243"/>
    </location>
</feature>
<feature type="transmembrane region" description="Helical" evidence="2">
    <location>
        <begin position="263"/>
        <end position="280"/>
    </location>
</feature>
<comment type="caution">
    <text evidence="4">The sequence shown here is derived from an EMBL/GenBank/DDBJ whole genome shotgun (WGS) entry which is preliminary data.</text>
</comment>
<dbReference type="AlphaFoldDB" id="A0A011URL6"/>
<name>A0A011URL6_BRUAN</name>
<evidence type="ECO:0000313" key="5">
    <source>
        <dbReference type="Proteomes" id="UP000441102"/>
    </source>
</evidence>
<feature type="transmembrane region" description="Helical" evidence="2">
    <location>
        <begin position="195"/>
        <end position="214"/>
    </location>
</feature>
<reference evidence="4" key="3">
    <citation type="submission" date="2020-10" db="EMBL/GenBank/DDBJ databases">
        <title>Enrichment of novel Verrucomicrobia, Bacteroidetes and Krumholzibacteria in an oxygen-limited, methane- and iron-fed bioreactor inoculated with Bothnian Sea sediments.</title>
        <authorList>
            <person name="Martins P.D."/>
            <person name="de Jong A."/>
            <person name="Lenstra W.K."/>
            <person name="van Helmond N.A.G.M."/>
            <person name="Slomp C.P."/>
            <person name="Jetten M.S.M."/>
            <person name="Welte C.U."/>
            <person name="Rasigraf O."/>
        </authorList>
    </citation>
    <scope>NUCLEOTIDE SEQUENCE</scope>
    <source>
        <strain evidence="4">MAG47</strain>
    </source>
</reference>
<organism evidence="4 6">
    <name type="scientific">Brucella anthropi</name>
    <name type="common">Ochrobactrum anthropi</name>
    <dbReference type="NCBI Taxonomy" id="529"/>
    <lineage>
        <taxon>Bacteria</taxon>
        <taxon>Pseudomonadati</taxon>
        <taxon>Pseudomonadota</taxon>
        <taxon>Alphaproteobacteria</taxon>
        <taxon>Hyphomicrobiales</taxon>
        <taxon>Brucellaceae</taxon>
        <taxon>Brucella/Ochrobactrum group</taxon>
        <taxon>Brucella</taxon>
    </lineage>
</organism>
<dbReference type="GeneID" id="61318140"/>
<proteinExistence type="predicted"/>
<feature type="transmembrane region" description="Helical" evidence="2">
    <location>
        <begin position="169"/>
        <end position="189"/>
    </location>
</feature>
<sequence>MQTDRQFTGLERRIDKAAHRLLDNLPRHRISDALIEFLVFGLKQAWACLFGGAMLALIILTRWFWPDGGAGFITRYDFLFLSALAIQLAMLVFKLEAWEEAKVILIFHVVGTAMEVFKTHAGSWVYPEENFFRIGGVPLFSGFMYAAVGSYMARINRIFDIRLNHYPPLWMTVVLAAAIYINFFAHHFIWDMRWLLFAATFVLFWRTTMHYRVFRFRHKMPLLVAFLLTSLFIWIAENIGTWSKAWLYPNQRNGWELVSMSKLGSWYLLMIISVVLVTLVHRPRPYRAEEEPQKKTPDHLAGRIEQKIRGDQSL</sequence>
<dbReference type="InterPro" id="IPR008535">
    <property type="entry name" value="DUF817"/>
</dbReference>
<feature type="transmembrane region" description="Helical" evidence="2">
    <location>
        <begin position="76"/>
        <end position="93"/>
    </location>
</feature>
<dbReference type="EMBL" id="WBWX01000001">
    <property type="protein sequence ID" value="KAB2802660.1"/>
    <property type="molecule type" value="Genomic_DNA"/>
</dbReference>
<feature type="transmembrane region" description="Helical" evidence="2">
    <location>
        <begin position="105"/>
        <end position="125"/>
    </location>
</feature>
<keyword evidence="2" id="KW-0472">Membrane</keyword>
<dbReference type="RefSeq" id="WP_010659424.1">
    <property type="nucleotide sequence ID" value="NZ_CP044970.1"/>
</dbReference>
<evidence type="ECO:0000313" key="4">
    <source>
        <dbReference type="EMBL" id="MBE0562733.1"/>
    </source>
</evidence>
<gene>
    <name evidence="3" type="ORF">F9L06_00365</name>
    <name evidence="4" type="ORF">IH622_18235</name>
</gene>
<evidence type="ECO:0000256" key="2">
    <source>
        <dbReference type="SAM" id="Phobius"/>
    </source>
</evidence>
<feature type="transmembrane region" description="Helical" evidence="2">
    <location>
        <begin position="45"/>
        <end position="64"/>
    </location>
</feature>
<reference evidence="3 5" key="1">
    <citation type="submission" date="2019-09" db="EMBL/GenBank/DDBJ databases">
        <title>Taxonomic organization of the family Brucellaceae based on a phylogenomic approach.</title>
        <authorList>
            <person name="Leclercq S."/>
            <person name="Cloeckaert A."/>
            <person name="Zygmunt M.S."/>
        </authorList>
    </citation>
    <scope>NUCLEOTIDE SEQUENCE [LARGE SCALE GENOMIC DNA]</scope>
    <source>
        <strain evidence="3 5">CCUG 34461</strain>
    </source>
</reference>
<keyword evidence="2" id="KW-1133">Transmembrane helix</keyword>
<feature type="region of interest" description="Disordered" evidence="1">
    <location>
        <begin position="288"/>
        <end position="314"/>
    </location>
</feature>
<dbReference type="EMBL" id="JACZKO010000047">
    <property type="protein sequence ID" value="MBE0562733.1"/>
    <property type="molecule type" value="Genomic_DNA"/>
</dbReference>
<feature type="transmembrane region" description="Helical" evidence="2">
    <location>
        <begin position="131"/>
        <end position="148"/>
    </location>
</feature>
<protein>
    <submittedName>
        <fullName evidence="4">DUF817 domain-containing protein</fullName>
    </submittedName>
</protein>
<evidence type="ECO:0000256" key="1">
    <source>
        <dbReference type="SAM" id="MobiDB-lite"/>
    </source>
</evidence>
<accession>A0A011URL6</accession>
<evidence type="ECO:0000313" key="6">
    <source>
        <dbReference type="Proteomes" id="UP000642265"/>
    </source>
</evidence>
<dbReference type="Pfam" id="PF05675">
    <property type="entry name" value="DUF817"/>
    <property type="match status" value="1"/>
</dbReference>
<dbReference type="Proteomes" id="UP000441102">
    <property type="component" value="Unassembled WGS sequence"/>
</dbReference>
<evidence type="ECO:0000313" key="3">
    <source>
        <dbReference type="EMBL" id="KAB2802660.1"/>
    </source>
</evidence>
<reference evidence="4" key="2">
    <citation type="submission" date="2020-09" db="EMBL/GenBank/DDBJ databases">
        <authorList>
            <person name="Dalcin Martins P."/>
        </authorList>
    </citation>
    <scope>NUCLEOTIDE SEQUENCE</scope>
    <source>
        <strain evidence="4">MAG47</strain>
    </source>
</reference>
<dbReference type="Proteomes" id="UP000642265">
    <property type="component" value="Unassembled WGS sequence"/>
</dbReference>
<dbReference type="PIRSF" id="PIRSF009141">
    <property type="entry name" value="UCP009141"/>
    <property type="match status" value="1"/>
</dbReference>
<keyword evidence="2" id="KW-0812">Transmembrane</keyword>